<evidence type="ECO:0000313" key="3">
    <source>
        <dbReference type="EMBL" id="EGU38680.1"/>
    </source>
</evidence>
<dbReference type="InterPro" id="IPR027417">
    <property type="entry name" value="P-loop_NTPase"/>
</dbReference>
<evidence type="ECO:0000313" key="4">
    <source>
        <dbReference type="Proteomes" id="UP000004349"/>
    </source>
</evidence>
<dbReference type="eggNOG" id="COG0455">
    <property type="taxonomic scope" value="Bacteria"/>
</dbReference>
<keyword evidence="1" id="KW-0547">Nucleotide-binding</keyword>
<dbReference type="GO" id="GO:0005524">
    <property type="term" value="F:ATP binding"/>
    <property type="evidence" value="ECO:0007669"/>
    <property type="project" value="UniProtKB-KW"/>
</dbReference>
<dbReference type="SUPFAM" id="SSF52540">
    <property type="entry name" value="P-loop containing nucleoside triphosphate hydrolases"/>
    <property type="match status" value="1"/>
</dbReference>
<dbReference type="Gene3D" id="3.40.50.2300">
    <property type="match status" value="1"/>
</dbReference>
<dbReference type="PANTHER" id="PTHR43384">
    <property type="entry name" value="SEPTUM SITE-DETERMINING PROTEIN MIND HOMOLOG, CHLOROPLASTIC-RELATED"/>
    <property type="match status" value="1"/>
</dbReference>
<evidence type="ECO:0000256" key="1">
    <source>
        <dbReference type="ARBA" id="ARBA00022741"/>
    </source>
</evidence>
<dbReference type="EMBL" id="AFWE01000078">
    <property type="protein sequence ID" value="EGU38680.1"/>
    <property type="molecule type" value="Genomic_DNA"/>
</dbReference>
<evidence type="ECO:0000256" key="2">
    <source>
        <dbReference type="ARBA" id="ARBA00022840"/>
    </source>
</evidence>
<organism evidence="3 4">
    <name type="scientific">Vibrio scophthalmi LMG 19158</name>
    <dbReference type="NCBI Taxonomy" id="870967"/>
    <lineage>
        <taxon>Bacteria</taxon>
        <taxon>Pseudomonadati</taxon>
        <taxon>Pseudomonadota</taxon>
        <taxon>Gammaproteobacteria</taxon>
        <taxon>Vibrionales</taxon>
        <taxon>Vibrionaceae</taxon>
        <taxon>Vibrio</taxon>
    </lineage>
</organism>
<dbReference type="Proteomes" id="UP000004349">
    <property type="component" value="Unassembled WGS sequence"/>
</dbReference>
<dbReference type="AlphaFoldDB" id="F9RLY0"/>
<dbReference type="GO" id="GO:0005829">
    <property type="term" value="C:cytosol"/>
    <property type="evidence" value="ECO:0007669"/>
    <property type="project" value="TreeGrafter"/>
</dbReference>
<dbReference type="RefSeq" id="WP_005594400.1">
    <property type="nucleotide sequence ID" value="NZ_AFWE01000078.1"/>
</dbReference>
<dbReference type="GO" id="GO:0051782">
    <property type="term" value="P:negative regulation of cell division"/>
    <property type="evidence" value="ECO:0007669"/>
    <property type="project" value="TreeGrafter"/>
</dbReference>
<dbReference type="GO" id="GO:0009898">
    <property type="term" value="C:cytoplasmic side of plasma membrane"/>
    <property type="evidence" value="ECO:0007669"/>
    <property type="project" value="TreeGrafter"/>
</dbReference>
<sequence>MSLPSFVSNSDEEIRDHVRQSDVEIALVELTDSLSVSEDMRRISHLLPNSASVIVIGQEDAISTIRNLKEMGFYYLFWPATKPEMLDFIKNVYDNRQRERGLGKKRIAKKIAIWGCSGGVGTSLIATEVSAQLADKHHAKCLLVDHDYYAGNIDILLKMENFQKKALAINSIDTDVDTTYAHSMTRKINDMLSLLSLTSEEHSTHELKEYTRSLEDLLNEQNNFIVSDLSKGGQTQVDYRYLADEVDTTVLVCSPAISSIRQLKKMSDWLAEKAPNSRQIFVINFTQPNKATVLSIDEVEVFLGRSIDIEIPFEMGILKHILDDGYLYNSRLSSARPIATLTSMIMGENVSKKVKQSKRWFFRK</sequence>
<dbReference type="GO" id="GO:0016887">
    <property type="term" value="F:ATP hydrolysis activity"/>
    <property type="evidence" value="ECO:0007669"/>
    <property type="project" value="TreeGrafter"/>
</dbReference>
<gene>
    <name evidence="3" type="ORF">VIS19158_02685</name>
</gene>
<reference evidence="3 4" key="1">
    <citation type="journal article" date="2012" name="Int. J. Syst. Evol. Microbiol.">
        <title>Vibrio caribbeanicus sp. nov., isolated from the marine sponge Scleritoderma cyanea.</title>
        <authorList>
            <person name="Hoffmann M."/>
            <person name="Monday S.R."/>
            <person name="Allard M.W."/>
            <person name="Strain E.A."/>
            <person name="Whittaker P."/>
            <person name="Naum M."/>
            <person name="McCarthy P.J."/>
            <person name="Lopez J.V."/>
            <person name="Fischer M."/>
            <person name="Brown E.W."/>
        </authorList>
    </citation>
    <scope>NUCLEOTIDE SEQUENCE [LARGE SCALE GENOMIC DNA]</scope>
    <source>
        <strain evidence="3 4">LMG 19158</strain>
    </source>
</reference>
<proteinExistence type="predicted"/>
<dbReference type="InterPro" id="IPR050625">
    <property type="entry name" value="ParA/MinD_ATPase"/>
</dbReference>
<comment type="caution">
    <text evidence="3">The sequence shown here is derived from an EMBL/GenBank/DDBJ whole genome shotgun (WGS) entry which is preliminary data.</text>
</comment>
<name>F9RLY0_9VIBR</name>
<accession>F9RLY0</accession>
<dbReference type="Gene3D" id="3.40.50.300">
    <property type="entry name" value="P-loop containing nucleotide triphosphate hydrolases"/>
    <property type="match status" value="1"/>
</dbReference>
<keyword evidence="2" id="KW-0067">ATP-binding</keyword>
<protein>
    <submittedName>
        <fullName evidence="3">Type II secretion system protein Z</fullName>
    </submittedName>
</protein>
<dbReference type="PANTHER" id="PTHR43384:SF6">
    <property type="entry name" value="SEPTUM SITE-DETERMINING PROTEIN MIND HOMOLOG, CHLOROPLASTIC"/>
    <property type="match status" value="1"/>
</dbReference>